<dbReference type="Proteomes" id="UP000095751">
    <property type="component" value="Unassembled WGS sequence"/>
</dbReference>
<protein>
    <recommendedName>
        <fullName evidence="2">Cysteine/serine-rich nuclear protein N-terminal domain-containing protein</fullName>
    </recommendedName>
</protein>
<reference evidence="3 4" key="1">
    <citation type="submission" date="2016-09" db="EMBL/GenBank/DDBJ databases">
        <title>Extensive genetic diversity and differential bi-allelic expression allows diatom success in the polar Southern Ocean.</title>
        <authorList>
            <consortium name="DOE Joint Genome Institute"/>
            <person name="Mock T."/>
            <person name="Otillar R.P."/>
            <person name="Strauss J."/>
            <person name="Dupont C."/>
            <person name="Frickenhaus S."/>
            <person name="Maumus F."/>
            <person name="Mcmullan M."/>
            <person name="Sanges R."/>
            <person name="Schmutz J."/>
            <person name="Toseland A."/>
            <person name="Valas R."/>
            <person name="Veluchamy A."/>
            <person name="Ward B.J."/>
            <person name="Allen A."/>
            <person name="Barry K."/>
            <person name="Falciatore A."/>
            <person name="Ferrante M."/>
            <person name="Fortunato A.E."/>
            <person name="Gloeckner G."/>
            <person name="Gruber A."/>
            <person name="Hipkin R."/>
            <person name="Janech M."/>
            <person name="Kroth P."/>
            <person name="Leese F."/>
            <person name="Lindquist E."/>
            <person name="Lyon B.R."/>
            <person name="Martin J."/>
            <person name="Mayer C."/>
            <person name="Parker M."/>
            <person name="Quesneville H."/>
            <person name="Raymond J."/>
            <person name="Uhlig C."/>
            <person name="Valentin K.U."/>
            <person name="Worden A.Z."/>
            <person name="Armbrust E.V."/>
            <person name="Bowler C."/>
            <person name="Green B."/>
            <person name="Moulton V."/>
            <person name="Van Oosterhout C."/>
            <person name="Grigoriev I."/>
        </authorList>
    </citation>
    <scope>NUCLEOTIDE SEQUENCE [LARGE SCALE GENOMIC DNA]</scope>
    <source>
        <strain evidence="3 4">CCMP1102</strain>
    </source>
</reference>
<evidence type="ECO:0000313" key="4">
    <source>
        <dbReference type="Proteomes" id="UP000095751"/>
    </source>
</evidence>
<gene>
    <name evidence="3" type="ORF">FRACYDRAFT_249464</name>
</gene>
<dbReference type="KEGG" id="fcy:FRACYDRAFT_249464"/>
<dbReference type="InterPro" id="IPR031972">
    <property type="entry name" value="CSRNP_N"/>
</dbReference>
<evidence type="ECO:0000313" key="3">
    <source>
        <dbReference type="EMBL" id="OEU08572.1"/>
    </source>
</evidence>
<feature type="compositionally biased region" description="Polar residues" evidence="1">
    <location>
        <begin position="118"/>
        <end position="127"/>
    </location>
</feature>
<dbReference type="EMBL" id="KV784379">
    <property type="protein sequence ID" value="OEU08572.1"/>
    <property type="molecule type" value="Genomic_DNA"/>
</dbReference>
<dbReference type="AlphaFoldDB" id="A0A1E7ERN4"/>
<keyword evidence="4" id="KW-1185">Reference proteome</keyword>
<sequence>MMSSTSSRSSNRSSSSIVAVDDNKDRVQKFVVSFSTLTVREYPRCIGYDTVTSVGGPPISMERYHQNEISYTSVDEYEEAIHISMSKKSRSLLELKLPSKQRDDILRQHGYSLAERQNATKQSTITRNQRKKCNKGQGRSNNRSFFNSIKKSLFSNKKVVSPA</sequence>
<evidence type="ECO:0000256" key="1">
    <source>
        <dbReference type="SAM" id="MobiDB-lite"/>
    </source>
</evidence>
<proteinExistence type="predicted"/>
<feature type="domain" description="Cysteine/serine-rich nuclear protein N-terminal" evidence="2">
    <location>
        <begin position="30"/>
        <end position="128"/>
    </location>
</feature>
<name>A0A1E7ERN4_9STRA</name>
<evidence type="ECO:0000259" key="2">
    <source>
        <dbReference type="Pfam" id="PF16019"/>
    </source>
</evidence>
<dbReference type="Pfam" id="PF16019">
    <property type="entry name" value="CSRNP_N"/>
    <property type="match status" value="1"/>
</dbReference>
<feature type="region of interest" description="Disordered" evidence="1">
    <location>
        <begin position="118"/>
        <end position="145"/>
    </location>
</feature>
<accession>A0A1E7ERN4</accession>
<organism evidence="3 4">
    <name type="scientific">Fragilariopsis cylindrus CCMP1102</name>
    <dbReference type="NCBI Taxonomy" id="635003"/>
    <lineage>
        <taxon>Eukaryota</taxon>
        <taxon>Sar</taxon>
        <taxon>Stramenopiles</taxon>
        <taxon>Ochrophyta</taxon>
        <taxon>Bacillariophyta</taxon>
        <taxon>Bacillariophyceae</taxon>
        <taxon>Bacillariophycidae</taxon>
        <taxon>Bacillariales</taxon>
        <taxon>Bacillariaceae</taxon>
        <taxon>Fragilariopsis</taxon>
    </lineage>
</organism>
<dbReference type="InParanoid" id="A0A1E7ERN4"/>